<organism evidence="2 3">
    <name type="scientific">Ketogulonicigenium vulgare (strain WSH-001)</name>
    <dbReference type="NCBI Taxonomy" id="759362"/>
    <lineage>
        <taxon>Bacteria</taxon>
        <taxon>Pseudomonadati</taxon>
        <taxon>Pseudomonadota</taxon>
        <taxon>Alphaproteobacteria</taxon>
        <taxon>Rhodobacterales</taxon>
        <taxon>Roseobacteraceae</taxon>
        <taxon>Ketogulonicigenium</taxon>
    </lineage>
</organism>
<evidence type="ECO:0000313" key="2">
    <source>
        <dbReference type="EMBL" id="AEM39897.1"/>
    </source>
</evidence>
<dbReference type="CDD" id="cd02199">
    <property type="entry name" value="YjgF_YER057c_UK114_like_1"/>
    <property type="match status" value="1"/>
</dbReference>
<protein>
    <submittedName>
        <fullName evidence="2">Endoribonuclease L-PSP family protein</fullName>
    </submittedName>
</protein>
<reference evidence="2 3" key="1">
    <citation type="journal article" date="2011" name="J. Bacteriol.">
        <title>Complete genome sequence of the industrial strain Ketogulonicigenium vulgare WSH-001.</title>
        <authorList>
            <person name="Liu L."/>
            <person name="Li Y."/>
            <person name="Zhang J."/>
            <person name="Zhou Z."/>
            <person name="Liu J."/>
            <person name="Li X."/>
            <person name="Zhou J."/>
            <person name="Du G."/>
            <person name="Wang L."/>
            <person name="Chen J."/>
        </authorList>
    </citation>
    <scope>NUCLEOTIDE SEQUENCE [LARGE SCALE GENOMIC DNA]</scope>
    <source>
        <strain evidence="2 3">WSH-001</strain>
    </source>
</reference>
<dbReference type="Pfam" id="PF14588">
    <property type="entry name" value="YjgF_endoribonc"/>
    <property type="match status" value="1"/>
</dbReference>
<feature type="domain" description="Endoribonuclease L-PSP/chorismate mutase-like" evidence="1">
    <location>
        <begin position="15"/>
        <end position="143"/>
    </location>
</feature>
<keyword evidence="3" id="KW-1185">Reference proteome</keyword>
<dbReference type="Gene3D" id="3.30.1330.40">
    <property type="entry name" value="RutC-like"/>
    <property type="match status" value="1"/>
</dbReference>
<dbReference type="AlphaFoldDB" id="F9Y7T1"/>
<proteinExistence type="predicted"/>
<dbReference type="SUPFAM" id="SSF55298">
    <property type="entry name" value="YjgF-like"/>
    <property type="match status" value="1"/>
</dbReference>
<dbReference type="PATRIC" id="fig|759362.5.peg.63"/>
<dbReference type="InterPro" id="IPR013813">
    <property type="entry name" value="Endoribo_LPSP/chorism_mut-like"/>
</dbReference>
<accession>F9Y7T1</accession>
<evidence type="ECO:0000259" key="1">
    <source>
        <dbReference type="Pfam" id="PF14588"/>
    </source>
</evidence>
<name>F9Y7T1_KETVW</name>
<dbReference type="InterPro" id="IPR035959">
    <property type="entry name" value="RutC-like_sf"/>
</dbReference>
<gene>
    <name evidence="2" type="ordered locus">KVU_0058</name>
</gene>
<dbReference type="eggNOG" id="COG0251">
    <property type="taxonomic scope" value="Bacteria"/>
</dbReference>
<sequence>MTLSPTGAAMTIAIESRLAELGITLPDAPTPAANYVPYLVIGDMVHISGQISMADGALIKGRLGDDLDVAAGANAARACALNLLAQLKSACGGDLGRLVRVVKLGGFVNSTPDFTDQPEVVNGASNLMVEVFGDAGRHARSAVGVAALPRGVAVEIEGLFQIN</sequence>
<dbReference type="PANTHER" id="PTHR43760">
    <property type="entry name" value="ENDORIBONUCLEASE-RELATED"/>
    <property type="match status" value="1"/>
</dbReference>
<dbReference type="EMBL" id="CP002018">
    <property type="protein sequence ID" value="AEM39897.1"/>
    <property type="molecule type" value="Genomic_DNA"/>
</dbReference>
<dbReference type="KEGG" id="kvl:KVU_0058"/>
<evidence type="ECO:0000313" key="3">
    <source>
        <dbReference type="Proteomes" id="UP000000692"/>
    </source>
</evidence>
<dbReference type="HOGENOM" id="CLU_104845_0_1_5"/>
<dbReference type="OrthoDB" id="9806350at2"/>
<dbReference type="Proteomes" id="UP000000692">
    <property type="component" value="Chromosome"/>
</dbReference>
<dbReference type="PANTHER" id="PTHR43760:SF1">
    <property type="entry name" value="ENDORIBONUCLEASE L-PSP_CHORISMATE MUTASE-LIKE DOMAIN-CONTAINING PROTEIN"/>
    <property type="match status" value="1"/>
</dbReference>